<accession>A0A6G1H8W6</accession>
<feature type="compositionally biased region" description="Polar residues" evidence="1">
    <location>
        <begin position="235"/>
        <end position="245"/>
    </location>
</feature>
<proteinExistence type="predicted"/>
<dbReference type="InterPro" id="IPR057227">
    <property type="entry name" value="DUF7905"/>
</dbReference>
<dbReference type="AlphaFoldDB" id="A0A6G1H8W6"/>
<evidence type="ECO:0000259" key="2">
    <source>
        <dbReference type="Pfam" id="PF25482"/>
    </source>
</evidence>
<feature type="compositionally biased region" description="Polar residues" evidence="1">
    <location>
        <begin position="134"/>
        <end position="156"/>
    </location>
</feature>
<dbReference type="EMBL" id="ML977145">
    <property type="protein sequence ID" value="KAF1989502.1"/>
    <property type="molecule type" value="Genomic_DNA"/>
</dbReference>
<feature type="region of interest" description="Disordered" evidence="1">
    <location>
        <begin position="117"/>
        <end position="157"/>
    </location>
</feature>
<feature type="region of interest" description="Disordered" evidence="1">
    <location>
        <begin position="328"/>
        <end position="347"/>
    </location>
</feature>
<feature type="domain" description="DUF7905" evidence="2">
    <location>
        <begin position="606"/>
        <end position="729"/>
    </location>
</feature>
<dbReference type="Proteomes" id="UP000800041">
    <property type="component" value="Unassembled WGS sequence"/>
</dbReference>
<name>A0A6G1H8W6_9PEZI</name>
<feature type="compositionally biased region" description="Polar residues" evidence="1">
    <location>
        <begin position="263"/>
        <end position="278"/>
    </location>
</feature>
<gene>
    <name evidence="3" type="ORF">K402DRAFT_402127</name>
</gene>
<dbReference type="OrthoDB" id="4739136at2759"/>
<reference evidence="3" key="1">
    <citation type="journal article" date="2020" name="Stud. Mycol.">
        <title>101 Dothideomycetes genomes: a test case for predicting lifestyles and emergence of pathogens.</title>
        <authorList>
            <person name="Haridas S."/>
            <person name="Albert R."/>
            <person name="Binder M."/>
            <person name="Bloem J."/>
            <person name="Labutti K."/>
            <person name="Salamov A."/>
            <person name="Andreopoulos B."/>
            <person name="Baker S."/>
            <person name="Barry K."/>
            <person name="Bills G."/>
            <person name="Bluhm B."/>
            <person name="Cannon C."/>
            <person name="Castanera R."/>
            <person name="Culley D."/>
            <person name="Daum C."/>
            <person name="Ezra D."/>
            <person name="Gonzalez J."/>
            <person name="Henrissat B."/>
            <person name="Kuo A."/>
            <person name="Liang C."/>
            <person name="Lipzen A."/>
            <person name="Lutzoni F."/>
            <person name="Magnuson J."/>
            <person name="Mondo S."/>
            <person name="Nolan M."/>
            <person name="Ohm R."/>
            <person name="Pangilinan J."/>
            <person name="Park H.-J."/>
            <person name="Ramirez L."/>
            <person name="Alfaro M."/>
            <person name="Sun H."/>
            <person name="Tritt A."/>
            <person name="Yoshinaga Y."/>
            <person name="Zwiers L.-H."/>
            <person name="Turgeon B."/>
            <person name="Goodwin S."/>
            <person name="Spatafora J."/>
            <person name="Crous P."/>
            <person name="Grigoriev I."/>
        </authorList>
    </citation>
    <scope>NUCLEOTIDE SEQUENCE</scope>
    <source>
        <strain evidence="3">CBS 113979</strain>
    </source>
</reference>
<sequence length="826" mass="91909">MLWPCNGGIAVLVSLGRQAVRTLAGRFRSCLYLPQNTLSLSTVTCAERPQPSLFSSLLHPLQSLPNISSNHAHTVAVAADSLTAYSQFDRELRIVLPSSSPPPVDRVLLSNTAPMKHKNTFGALGDEAADDSMENSNHDSTSSPPRGSSTDASVASSYCPEEGDLIDLRSEQGDDSPLYAPEDAEVPNAVGAGRALPSQLSLPNAQHQSPQAQGTQAQCVAHSQAQTVLPHRTQSRQNQSPQNLELSPFNLAAGPRQPRAFHQHSSQLDPRGSPSTSGRPKPPLLGPWLRQRAPPGEGGSPALLAEPDSTGRQLYREDKPVAHRIRLPPGFNPLARRNGGRQDRDLSISPSLDQIAVASGAHLILRRCGDREVVYIWGDPATEAHATYLIKDWIRLAVPNESVGEFSKVAGAFSREKMRLEKRIELEGKRQRYLQDPQPGQPFCKLINLKWPESTIRKLLGKNLEALDPIRMDCFCYIRFVSKLSTPPNGPCFQFMGKYPPLVDKACQRVQNIQKQIKSRTFDHQTWYLIKSSKQDALREKIALLPFTSSTSEYEPDQKKEKEAVKRVTLVFNGNKLNDTHFMERNYMIHGAEAGTTYAGDGRAASNNINTMLGVALPTLRILQNYRGPLQMRAHIGTFVLKNYRVSEENQYSLAQLEEMFNEGNIDELSNLQGSLTPDLGRQKLLPNLKDHFDSAGKVLYPTGDPPFSAIFIIADSKTAGKLRLEGILLQFEYHRSKLCQRHESTSCLRSLREVVPDRRQKSPYSLRRTLVQALISPVHLLQSQRRSPFGARSSYAAKAVMALSSVRSRLHRRGWNRARYRLPPR</sequence>
<evidence type="ECO:0000313" key="4">
    <source>
        <dbReference type="Proteomes" id="UP000800041"/>
    </source>
</evidence>
<evidence type="ECO:0000313" key="3">
    <source>
        <dbReference type="EMBL" id="KAF1989502.1"/>
    </source>
</evidence>
<feature type="compositionally biased region" description="Polar residues" evidence="1">
    <location>
        <begin position="201"/>
        <end position="227"/>
    </location>
</feature>
<feature type="region of interest" description="Disordered" evidence="1">
    <location>
        <begin position="201"/>
        <end position="308"/>
    </location>
</feature>
<keyword evidence="4" id="KW-1185">Reference proteome</keyword>
<organism evidence="3 4">
    <name type="scientific">Aulographum hederae CBS 113979</name>
    <dbReference type="NCBI Taxonomy" id="1176131"/>
    <lineage>
        <taxon>Eukaryota</taxon>
        <taxon>Fungi</taxon>
        <taxon>Dikarya</taxon>
        <taxon>Ascomycota</taxon>
        <taxon>Pezizomycotina</taxon>
        <taxon>Dothideomycetes</taxon>
        <taxon>Pleosporomycetidae</taxon>
        <taxon>Aulographales</taxon>
        <taxon>Aulographaceae</taxon>
    </lineage>
</organism>
<dbReference type="Pfam" id="PF25482">
    <property type="entry name" value="DUF7905"/>
    <property type="match status" value="1"/>
</dbReference>
<evidence type="ECO:0000256" key="1">
    <source>
        <dbReference type="SAM" id="MobiDB-lite"/>
    </source>
</evidence>
<protein>
    <recommendedName>
        <fullName evidence="2">DUF7905 domain-containing protein</fullName>
    </recommendedName>
</protein>